<feature type="binding site" evidence="3">
    <location>
        <position position="24"/>
    </location>
    <ligand>
        <name>substrate</name>
    </ligand>
</feature>
<keyword evidence="3" id="KW-0460">Magnesium</keyword>
<dbReference type="Pfam" id="PF01255">
    <property type="entry name" value="Prenyltransf"/>
    <property type="match status" value="1"/>
</dbReference>
<dbReference type="InterPro" id="IPR001441">
    <property type="entry name" value="UPP_synth-like"/>
</dbReference>
<dbReference type="PANTHER" id="PTHR10291:SF43">
    <property type="entry name" value="DEHYDRODOLICHYL DIPHOSPHATE SYNTHASE COMPLEX SUBUNIT DHDDS"/>
    <property type="match status" value="1"/>
</dbReference>
<name>A0ABS1LAM7_9ACTN</name>
<dbReference type="Gene3D" id="3.40.1180.10">
    <property type="entry name" value="Decaprenyl diphosphate synthase-like"/>
    <property type="match status" value="1"/>
</dbReference>
<comment type="caution">
    <text evidence="3">Lacks conserved residue(s) required for the propagation of feature annotation.</text>
</comment>
<dbReference type="InterPro" id="IPR036424">
    <property type="entry name" value="UPP_synth-like_sf"/>
</dbReference>
<feature type="active site" description="Proton acceptor" evidence="3">
    <location>
        <position position="68"/>
    </location>
</feature>
<gene>
    <name evidence="4" type="primary">uppS</name>
    <name evidence="4" type="ORF">JI751_13295</name>
</gene>
<evidence type="ECO:0000313" key="4">
    <source>
        <dbReference type="EMBL" id="MBL0748587.1"/>
    </source>
</evidence>
<keyword evidence="3" id="KW-0479">Metal-binding</keyword>
<feature type="binding site" evidence="3">
    <location>
        <position position="72"/>
    </location>
    <ligand>
        <name>substrate</name>
    </ligand>
</feature>
<accession>A0ABS1LAM7</accession>
<dbReference type="SUPFAM" id="SSF64005">
    <property type="entry name" value="Undecaprenyl diphosphate synthase"/>
    <property type="match status" value="1"/>
</dbReference>
<keyword evidence="5" id="KW-1185">Reference proteome</keyword>
<dbReference type="GO" id="GO:0008834">
    <property type="term" value="F:ditrans,polycis-undecaprenyl-diphosphate synthase [(2E,6E)-farnesyl-diphosphate specific] activity"/>
    <property type="evidence" value="ECO:0007669"/>
    <property type="project" value="UniProtKB-EC"/>
</dbReference>
<comment type="subunit">
    <text evidence="3">Homodimer.</text>
</comment>
<comment type="function">
    <text evidence="3">Catalyzes the condensation of isopentenyl diphosphate (IPP) with allylic pyrophosphates generating different type of terpenoids.</text>
</comment>
<feature type="active site" evidence="3">
    <location>
        <position position="19"/>
    </location>
</feature>
<evidence type="ECO:0000256" key="1">
    <source>
        <dbReference type="ARBA" id="ARBA00022679"/>
    </source>
</evidence>
<dbReference type="HAMAP" id="MF_01139">
    <property type="entry name" value="ISPT"/>
    <property type="match status" value="1"/>
</dbReference>
<evidence type="ECO:0000313" key="5">
    <source>
        <dbReference type="Proteomes" id="UP000636918"/>
    </source>
</evidence>
<dbReference type="EMBL" id="JAERSG010000004">
    <property type="protein sequence ID" value="MBL0748587.1"/>
    <property type="molecule type" value="Genomic_DNA"/>
</dbReference>
<sequence>MTTVDRGTLRPRHVGVVMDGNRRWARLAGLASPSEGHRTGADHIEDLLGWCEARGIDHVSIYVLSADNIRKRSSSEVDFLFGLVARVLPGLVERTGHWNLHVTGDLGLLPADAAAALTRAEARTEGRPGHVTLAIGYDGRADIVAGIREAVRAGAVADGVIEPADITAHLPGGPVKEIDLVVRTSGEQRLSGFFPWQASQAEVHVSPKLWPDFDEADFDLALDQYASARARAGGER</sequence>
<feature type="binding site" evidence="3">
    <location>
        <position position="37"/>
    </location>
    <ligand>
        <name>substrate</name>
    </ligand>
</feature>
<dbReference type="RefSeq" id="WP_201937338.1">
    <property type="nucleotide sequence ID" value="NZ_JAERSG010000004.1"/>
</dbReference>
<dbReference type="Proteomes" id="UP000636918">
    <property type="component" value="Unassembled WGS sequence"/>
</dbReference>
<dbReference type="PROSITE" id="PS01066">
    <property type="entry name" value="UPP_SYNTHASE"/>
    <property type="match status" value="1"/>
</dbReference>
<dbReference type="NCBIfam" id="TIGR00055">
    <property type="entry name" value="uppS"/>
    <property type="match status" value="1"/>
</dbReference>
<proteinExistence type="inferred from homology"/>
<evidence type="ECO:0000256" key="2">
    <source>
        <dbReference type="ARBA" id="ARBA00038453"/>
    </source>
</evidence>
<dbReference type="CDD" id="cd00475">
    <property type="entry name" value="Cis_IPPS"/>
    <property type="match status" value="1"/>
</dbReference>
<feature type="binding site" evidence="3">
    <location>
        <begin position="65"/>
        <end position="67"/>
    </location>
    <ligand>
        <name>substrate</name>
    </ligand>
</feature>
<dbReference type="EC" id="2.5.1.-" evidence="3"/>
<comment type="caution">
    <text evidence="4">The sequence shown here is derived from an EMBL/GenBank/DDBJ whole genome shotgun (WGS) entry which is preliminary data.</text>
</comment>
<keyword evidence="1 3" id="KW-0808">Transferase</keyword>
<feature type="binding site" evidence="3">
    <location>
        <position position="19"/>
    </location>
    <ligand>
        <name>Mg(2+)</name>
        <dbReference type="ChEBI" id="CHEBI:18420"/>
    </ligand>
</feature>
<dbReference type="PANTHER" id="PTHR10291">
    <property type="entry name" value="DEHYDRODOLICHYL DIPHOSPHATE SYNTHASE FAMILY MEMBER"/>
    <property type="match status" value="1"/>
</dbReference>
<feature type="binding site" evidence="3">
    <location>
        <begin position="20"/>
        <end position="23"/>
    </location>
    <ligand>
        <name>substrate</name>
    </ligand>
</feature>
<organism evidence="4 5">
    <name type="scientific">Nocardioides baculatus</name>
    <dbReference type="NCBI Taxonomy" id="2801337"/>
    <lineage>
        <taxon>Bacteria</taxon>
        <taxon>Bacillati</taxon>
        <taxon>Actinomycetota</taxon>
        <taxon>Actinomycetes</taxon>
        <taxon>Propionibacteriales</taxon>
        <taxon>Nocardioidaceae</taxon>
        <taxon>Nocardioides</taxon>
    </lineage>
</organism>
<protein>
    <recommendedName>
        <fullName evidence="3">Isoprenyl transferase</fullName>
        <ecNumber evidence="3">2.5.1.-</ecNumber>
    </recommendedName>
</protein>
<dbReference type="InterPro" id="IPR018520">
    <property type="entry name" value="UPP_synth-like_CS"/>
</dbReference>
<evidence type="ECO:0000256" key="3">
    <source>
        <dbReference type="HAMAP-Rule" id="MF_01139"/>
    </source>
</evidence>
<comment type="cofactor">
    <cofactor evidence="3">
        <name>Mg(2+)</name>
        <dbReference type="ChEBI" id="CHEBI:18420"/>
    </cofactor>
    <text evidence="3">Binds 2 magnesium ions per subunit.</text>
</comment>
<feature type="binding site" evidence="3">
    <location>
        <position position="183"/>
    </location>
    <ligand>
        <name>substrate</name>
    </ligand>
</feature>
<feature type="binding site" evidence="3">
    <location>
        <position position="202"/>
    </location>
    <ligand>
        <name>Mg(2+)</name>
        <dbReference type="ChEBI" id="CHEBI:18420"/>
    </ligand>
</feature>
<comment type="similarity">
    <text evidence="2">Belongs to the UPP synthase family. Z-FPP synthase subfamily.</text>
</comment>
<reference evidence="4 5" key="1">
    <citation type="submission" date="2021-01" db="EMBL/GenBank/DDBJ databases">
        <title>Genome seq and assembly of Nocardiodes sp. G10.</title>
        <authorList>
            <person name="Chhetri G."/>
        </authorList>
    </citation>
    <scope>NUCLEOTIDE SEQUENCE [LARGE SCALE GENOMIC DNA]</scope>
    <source>
        <strain evidence="4 5">G10</strain>
    </source>
</reference>
<feature type="binding site" evidence="3">
    <location>
        <begin position="189"/>
        <end position="191"/>
    </location>
    <ligand>
        <name>substrate</name>
    </ligand>
</feature>